<dbReference type="VEuPathDB" id="FungiDB:I7I52_01013"/>
<evidence type="ECO:0000313" key="2">
    <source>
        <dbReference type="EMBL" id="KAG5303117.1"/>
    </source>
</evidence>
<evidence type="ECO:0000256" key="1">
    <source>
        <dbReference type="SAM" id="Phobius"/>
    </source>
</evidence>
<proteinExistence type="predicted"/>
<organism evidence="2 3">
    <name type="scientific">Ajellomyces capsulatus</name>
    <name type="common">Darling's disease fungus</name>
    <name type="synonym">Histoplasma capsulatum</name>
    <dbReference type="NCBI Taxonomy" id="5037"/>
    <lineage>
        <taxon>Eukaryota</taxon>
        <taxon>Fungi</taxon>
        <taxon>Dikarya</taxon>
        <taxon>Ascomycota</taxon>
        <taxon>Pezizomycotina</taxon>
        <taxon>Eurotiomycetes</taxon>
        <taxon>Eurotiomycetidae</taxon>
        <taxon>Onygenales</taxon>
        <taxon>Ajellomycetaceae</taxon>
        <taxon>Histoplasma</taxon>
    </lineage>
</organism>
<dbReference type="Proteomes" id="UP000670092">
    <property type="component" value="Unassembled WGS sequence"/>
</dbReference>
<sequence>MFFSPMPCKLRTSTLANAAKVKNQEKSMVFIFFIVFFFGLKYPELNGLVHLQMLTICRPKQRSL</sequence>
<evidence type="ECO:0000313" key="3">
    <source>
        <dbReference type="Proteomes" id="UP000670092"/>
    </source>
</evidence>
<protein>
    <submittedName>
        <fullName evidence="2">Uncharacterized protein</fullName>
    </submittedName>
</protein>
<name>A0A8H7Z7B3_AJECA</name>
<feature type="transmembrane region" description="Helical" evidence="1">
    <location>
        <begin position="27"/>
        <end position="43"/>
    </location>
</feature>
<dbReference type="AlphaFoldDB" id="A0A8H7Z7B3"/>
<comment type="caution">
    <text evidence="2">The sequence shown here is derived from an EMBL/GenBank/DDBJ whole genome shotgun (WGS) entry which is preliminary data.</text>
</comment>
<reference evidence="2 3" key="1">
    <citation type="submission" date="2021-01" db="EMBL/GenBank/DDBJ databases">
        <title>Chromosome-level genome assembly of a human fungal pathogen reveals clustering of transcriptionally co-regulated genes.</title>
        <authorList>
            <person name="Voorhies M."/>
            <person name="Cohen S."/>
            <person name="Shea T.P."/>
            <person name="Petrus S."/>
            <person name="Munoz J.F."/>
            <person name="Poplawski S."/>
            <person name="Goldman W.E."/>
            <person name="Michael T."/>
            <person name="Cuomo C.A."/>
            <person name="Sil A."/>
            <person name="Beyhan S."/>
        </authorList>
    </citation>
    <scope>NUCLEOTIDE SEQUENCE [LARGE SCALE GENOMIC DNA]</scope>
    <source>
        <strain evidence="2 3">G184AR</strain>
    </source>
</reference>
<accession>A0A8H7Z7B3</accession>
<keyword evidence="1" id="KW-0472">Membrane</keyword>
<gene>
    <name evidence="2" type="ORF">I7I52_01013</name>
</gene>
<keyword evidence="1" id="KW-1133">Transmembrane helix</keyword>
<dbReference type="EMBL" id="JAEVHI010000001">
    <property type="protein sequence ID" value="KAG5303117.1"/>
    <property type="molecule type" value="Genomic_DNA"/>
</dbReference>
<keyword evidence="1" id="KW-0812">Transmembrane</keyword>